<feature type="transmembrane region" description="Helical" evidence="8">
    <location>
        <begin position="301"/>
        <end position="334"/>
    </location>
</feature>
<dbReference type="GO" id="GO:0055085">
    <property type="term" value="P:transmembrane transport"/>
    <property type="evidence" value="ECO:0007669"/>
    <property type="project" value="TreeGrafter"/>
</dbReference>
<feature type="transmembrane region" description="Helical" evidence="8">
    <location>
        <begin position="65"/>
        <end position="90"/>
    </location>
</feature>
<name>D9SL57_CLOC7</name>
<keyword evidence="5 8" id="KW-0812">Transmembrane</keyword>
<feature type="transmembrane region" description="Helical" evidence="8">
    <location>
        <begin position="12"/>
        <end position="29"/>
    </location>
</feature>
<dbReference type="EMBL" id="CP002160">
    <property type="protein sequence ID" value="ADL51573.1"/>
    <property type="molecule type" value="Genomic_DNA"/>
</dbReference>
<dbReference type="PANTHER" id="PTHR21716">
    <property type="entry name" value="TRANSMEMBRANE PROTEIN"/>
    <property type="match status" value="1"/>
</dbReference>
<gene>
    <name evidence="9" type="ordered locus">Clocel_1829</name>
</gene>
<keyword evidence="4" id="KW-1003">Cell membrane</keyword>
<evidence type="ECO:0000256" key="4">
    <source>
        <dbReference type="ARBA" id="ARBA00022475"/>
    </source>
</evidence>
<accession>D9SL57</accession>
<evidence type="ECO:0000256" key="1">
    <source>
        <dbReference type="ARBA" id="ARBA00004651"/>
    </source>
</evidence>
<keyword evidence="3" id="KW-0813">Transport</keyword>
<evidence type="ECO:0000256" key="5">
    <source>
        <dbReference type="ARBA" id="ARBA00022692"/>
    </source>
</evidence>
<keyword evidence="7 8" id="KW-0472">Membrane</keyword>
<evidence type="ECO:0000256" key="8">
    <source>
        <dbReference type="SAM" id="Phobius"/>
    </source>
</evidence>
<dbReference type="HOGENOM" id="CLU_031275_8_1_9"/>
<evidence type="ECO:0000313" key="10">
    <source>
        <dbReference type="Proteomes" id="UP000002730"/>
    </source>
</evidence>
<protein>
    <recommendedName>
        <fullName evidence="11">Permease</fullName>
    </recommendedName>
</protein>
<dbReference type="Pfam" id="PF01594">
    <property type="entry name" value="AI-2E_transport"/>
    <property type="match status" value="1"/>
</dbReference>
<dbReference type="KEGG" id="ccb:Clocel_1829"/>
<feature type="transmembrane region" description="Helical" evidence="8">
    <location>
        <begin position="35"/>
        <end position="53"/>
    </location>
</feature>
<keyword evidence="6 8" id="KW-1133">Transmembrane helix</keyword>
<sequence length="342" mass="39003">MINIKVNDKLKNSFKPMITIFTIILLFYFKFTRDVIFVFFMAFILSYFLKPIHLSISRNGKYKRLCAGVLVLTFFSAIIFVIMFLLPLIVRESNNIVGTLAVMEKYIQQINSKMESMRGNKLVQSVIINISSNSENYIKTQGEKIVNLLIKLGHSSLEYSIVPIVVYYILADSELIFKRLTMMISPNYRKVYKEIFSDIDRILSKYIICQFILCSIIAILTFIVLAIFHIKYPFLLALINGFFNIIPYFGPIIGAIPAILVAALQSHNKVIYVAIFLYLIQQIEGDLISPKITGEFVDLHPMVVLLLIIIGGKVGGFIGMVLAVPAGVILKILYEDINYYLF</sequence>
<dbReference type="GO" id="GO:0005886">
    <property type="term" value="C:plasma membrane"/>
    <property type="evidence" value="ECO:0007669"/>
    <property type="project" value="UniProtKB-SubCell"/>
</dbReference>
<dbReference type="RefSeq" id="WP_010077213.1">
    <property type="nucleotide sequence ID" value="NC_014393.1"/>
</dbReference>
<dbReference type="Proteomes" id="UP000002730">
    <property type="component" value="Chromosome"/>
</dbReference>
<dbReference type="PANTHER" id="PTHR21716:SF53">
    <property type="entry name" value="PERMEASE PERM-RELATED"/>
    <property type="match status" value="1"/>
</dbReference>
<comment type="similarity">
    <text evidence="2">Belongs to the autoinducer-2 exporter (AI-2E) (TC 2.A.86) family.</text>
</comment>
<evidence type="ECO:0008006" key="11">
    <source>
        <dbReference type="Google" id="ProtNLM"/>
    </source>
</evidence>
<evidence type="ECO:0000256" key="6">
    <source>
        <dbReference type="ARBA" id="ARBA00022989"/>
    </source>
</evidence>
<dbReference type="OrthoDB" id="9793390at2"/>
<comment type="subcellular location">
    <subcellularLocation>
        <location evidence="1">Cell membrane</location>
        <topology evidence="1">Multi-pass membrane protein</topology>
    </subcellularLocation>
</comment>
<evidence type="ECO:0000256" key="2">
    <source>
        <dbReference type="ARBA" id="ARBA00009773"/>
    </source>
</evidence>
<dbReference type="STRING" id="573061.Clocel_1829"/>
<evidence type="ECO:0000313" key="9">
    <source>
        <dbReference type="EMBL" id="ADL51573.1"/>
    </source>
</evidence>
<organism evidence="9 10">
    <name type="scientific">Clostridium cellulovorans (strain ATCC 35296 / DSM 3052 / OCM 3 / 743B)</name>
    <dbReference type="NCBI Taxonomy" id="573061"/>
    <lineage>
        <taxon>Bacteria</taxon>
        <taxon>Bacillati</taxon>
        <taxon>Bacillota</taxon>
        <taxon>Clostridia</taxon>
        <taxon>Eubacteriales</taxon>
        <taxon>Clostridiaceae</taxon>
        <taxon>Clostridium</taxon>
    </lineage>
</organism>
<feature type="transmembrane region" description="Helical" evidence="8">
    <location>
        <begin position="242"/>
        <end position="263"/>
    </location>
</feature>
<reference evidence="9 10" key="1">
    <citation type="submission" date="2010-08" db="EMBL/GenBank/DDBJ databases">
        <title>Complete sequence of Clostridium cellulovorans 743B.</title>
        <authorList>
            <consortium name="US DOE Joint Genome Institute"/>
            <person name="Lucas S."/>
            <person name="Copeland A."/>
            <person name="Lapidus A."/>
            <person name="Cheng J.-F."/>
            <person name="Bruce D."/>
            <person name="Goodwin L."/>
            <person name="Pitluck S."/>
            <person name="Chertkov O."/>
            <person name="Detter J.C."/>
            <person name="Han C."/>
            <person name="Tapia R."/>
            <person name="Land M."/>
            <person name="Hauser L."/>
            <person name="Chang Y.-J."/>
            <person name="Jeffries C."/>
            <person name="Kyrpides N."/>
            <person name="Ivanova N."/>
            <person name="Mikhailova N."/>
            <person name="Hemme C.L."/>
            <person name="Woyke T."/>
        </authorList>
    </citation>
    <scope>NUCLEOTIDE SEQUENCE [LARGE SCALE GENOMIC DNA]</scope>
    <source>
        <strain evidence="10">ATCC 35296 / DSM 3052 / OCM 3 / 743B</strain>
    </source>
</reference>
<feature type="transmembrane region" description="Helical" evidence="8">
    <location>
        <begin position="206"/>
        <end position="230"/>
    </location>
</feature>
<evidence type="ECO:0000256" key="3">
    <source>
        <dbReference type="ARBA" id="ARBA00022448"/>
    </source>
</evidence>
<keyword evidence="10" id="KW-1185">Reference proteome</keyword>
<proteinExistence type="inferred from homology"/>
<dbReference type="eggNOG" id="COG0628">
    <property type="taxonomic scope" value="Bacteria"/>
</dbReference>
<evidence type="ECO:0000256" key="7">
    <source>
        <dbReference type="ARBA" id="ARBA00023136"/>
    </source>
</evidence>
<dbReference type="InterPro" id="IPR002549">
    <property type="entry name" value="AI-2E-like"/>
</dbReference>
<dbReference type="AlphaFoldDB" id="D9SL57"/>